<accession>A0A8H3GC88</accession>
<evidence type="ECO:0000256" key="7">
    <source>
        <dbReference type="ARBA" id="ARBA00023033"/>
    </source>
</evidence>
<evidence type="ECO:0000256" key="2">
    <source>
        <dbReference type="ARBA" id="ARBA00010617"/>
    </source>
</evidence>
<keyword evidence="7" id="KW-0503">Monooxygenase</keyword>
<feature type="transmembrane region" description="Helical" evidence="9">
    <location>
        <begin position="12"/>
        <end position="30"/>
    </location>
</feature>
<dbReference type="InterPro" id="IPR036396">
    <property type="entry name" value="Cyt_P450_sf"/>
</dbReference>
<dbReference type="GO" id="GO:0005506">
    <property type="term" value="F:iron ion binding"/>
    <property type="evidence" value="ECO:0007669"/>
    <property type="project" value="InterPro"/>
</dbReference>
<keyword evidence="9" id="KW-0472">Membrane</keyword>
<dbReference type="Pfam" id="PF00067">
    <property type="entry name" value="p450"/>
    <property type="match status" value="1"/>
</dbReference>
<evidence type="ECO:0000313" key="11">
    <source>
        <dbReference type="Proteomes" id="UP000664521"/>
    </source>
</evidence>
<keyword evidence="11" id="KW-1185">Reference proteome</keyword>
<keyword evidence="4 8" id="KW-0479">Metal-binding</keyword>
<dbReference type="Gene3D" id="1.10.630.10">
    <property type="entry name" value="Cytochrome P450"/>
    <property type="match status" value="1"/>
</dbReference>
<gene>
    <name evidence="10" type="ORF">HETSPECPRED_000485</name>
</gene>
<evidence type="ECO:0000313" key="10">
    <source>
        <dbReference type="EMBL" id="CAF9937296.1"/>
    </source>
</evidence>
<comment type="similarity">
    <text evidence="2">Belongs to the cytochrome P450 family.</text>
</comment>
<evidence type="ECO:0000256" key="9">
    <source>
        <dbReference type="SAM" id="Phobius"/>
    </source>
</evidence>
<name>A0A8H3GC88_9LECA</name>
<dbReference type="PANTHER" id="PTHR24305:SF237">
    <property type="entry name" value="CYTOCHROME P450 MONOOXYGENASE ATNE-RELATED"/>
    <property type="match status" value="1"/>
</dbReference>
<evidence type="ECO:0000256" key="4">
    <source>
        <dbReference type="ARBA" id="ARBA00022723"/>
    </source>
</evidence>
<protein>
    <submittedName>
        <fullName evidence="10">Uncharacterized protein</fullName>
    </submittedName>
</protein>
<dbReference type="SUPFAM" id="SSF48264">
    <property type="entry name" value="Cytochrome P450"/>
    <property type="match status" value="1"/>
</dbReference>
<feature type="binding site" description="axial binding residue" evidence="8">
    <location>
        <position position="394"/>
    </location>
    <ligand>
        <name>heme</name>
        <dbReference type="ChEBI" id="CHEBI:30413"/>
    </ligand>
    <ligandPart>
        <name>Fe</name>
        <dbReference type="ChEBI" id="CHEBI:18248"/>
    </ligandPart>
</feature>
<evidence type="ECO:0000256" key="5">
    <source>
        <dbReference type="ARBA" id="ARBA00023002"/>
    </source>
</evidence>
<dbReference type="InterPro" id="IPR050121">
    <property type="entry name" value="Cytochrome_P450_monoxygenase"/>
</dbReference>
<dbReference type="Proteomes" id="UP000664521">
    <property type="component" value="Unassembled WGS sequence"/>
</dbReference>
<evidence type="ECO:0000256" key="1">
    <source>
        <dbReference type="ARBA" id="ARBA00001971"/>
    </source>
</evidence>
<reference evidence="10" key="1">
    <citation type="submission" date="2021-03" db="EMBL/GenBank/DDBJ databases">
        <authorList>
            <person name="Tagirdzhanova G."/>
        </authorList>
    </citation>
    <scope>NUCLEOTIDE SEQUENCE</scope>
</reference>
<evidence type="ECO:0000256" key="3">
    <source>
        <dbReference type="ARBA" id="ARBA00022617"/>
    </source>
</evidence>
<dbReference type="GO" id="GO:0004497">
    <property type="term" value="F:monooxygenase activity"/>
    <property type="evidence" value="ECO:0007669"/>
    <property type="project" value="UniProtKB-KW"/>
</dbReference>
<comment type="caution">
    <text evidence="10">The sequence shown here is derived from an EMBL/GenBank/DDBJ whole genome shotgun (WGS) entry which is preliminary data.</text>
</comment>
<proteinExistence type="inferred from homology"/>
<evidence type="ECO:0000256" key="8">
    <source>
        <dbReference type="PIRSR" id="PIRSR602401-1"/>
    </source>
</evidence>
<keyword evidence="3 8" id="KW-0349">Heme</keyword>
<feature type="transmembrane region" description="Helical" evidence="9">
    <location>
        <begin position="152"/>
        <end position="170"/>
    </location>
</feature>
<dbReference type="InterPro" id="IPR001128">
    <property type="entry name" value="Cyt_P450"/>
</dbReference>
<dbReference type="GO" id="GO:0020037">
    <property type="term" value="F:heme binding"/>
    <property type="evidence" value="ECO:0007669"/>
    <property type="project" value="InterPro"/>
</dbReference>
<dbReference type="PRINTS" id="PR00463">
    <property type="entry name" value="EP450I"/>
</dbReference>
<evidence type="ECO:0000256" key="6">
    <source>
        <dbReference type="ARBA" id="ARBA00023004"/>
    </source>
</evidence>
<keyword evidence="5" id="KW-0560">Oxidoreductase</keyword>
<keyword evidence="9" id="KW-0812">Transmembrane</keyword>
<dbReference type="PANTHER" id="PTHR24305">
    <property type="entry name" value="CYTOCHROME P450"/>
    <property type="match status" value="1"/>
</dbReference>
<dbReference type="AlphaFoldDB" id="A0A8H3GC88"/>
<sequence length="461" mass="52143">MYPAWGVYQTAIVLWLCVALSITFSTLTALQETHAKDSNVFKGDEFYGLLDGGAEGGRSVQMTADNDAHAARRKVLNRSMPGREQTFRSLNQLAQEFAMLARSYSNDPKKAGKGIKHATVPIDINTICSWYSFDVISCVAFGKSLDMLQSAYYRWVPGCLLSMSIFLYWAGYAPCVRFWRWFLGSNLPSLLHMQTAIDAQTYGRFAGEMVATRTKRLREEGHASMKVDDIFQQLIEARLYNDFDLRADSSLLIAAGSDAVRLTIAATIFYWLKNPPIFDKAVEEIRSCVNSAEQITDSKLSSLRYLRACVDETMRLCPPKASSLPREVLKGGITIDGVQVPEGMTVGTSIYALHHDPDIYPEPFVYKPDRWLLRPQDRRMQAAFCPFLKGPRMCPGQTVAYFAIELALFHLVHRYDLRAADEKVKGGRHENVPGREDQYQFKDWILGYAEGPFIELKERCL</sequence>
<dbReference type="InterPro" id="IPR002401">
    <property type="entry name" value="Cyt_P450_E_grp-I"/>
</dbReference>
<dbReference type="EMBL" id="CAJPDS010000100">
    <property type="protein sequence ID" value="CAF9937296.1"/>
    <property type="molecule type" value="Genomic_DNA"/>
</dbReference>
<organism evidence="10 11">
    <name type="scientific">Heterodermia speciosa</name>
    <dbReference type="NCBI Taxonomy" id="116794"/>
    <lineage>
        <taxon>Eukaryota</taxon>
        <taxon>Fungi</taxon>
        <taxon>Dikarya</taxon>
        <taxon>Ascomycota</taxon>
        <taxon>Pezizomycotina</taxon>
        <taxon>Lecanoromycetes</taxon>
        <taxon>OSLEUM clade</taxon>
        <taxon>Lecanoromycetidae</taxon>
        <taxon>Caliciales</taxon>
        <taxon>Physciaceae</taxon>
        <taxon>Heterodermia</taxon>
    </lineage>
</organism>
<dbReference type="OrthoDB" id="1470350at2759"/>
<comment type="cofactor">
    <cofactor evidence="1 8">
        <name>heme</name>
        <dbReference type="ChEBI" id="CHEBI:30413"/>
    </cofactor>
</comment>
<dbReference type="GO" id="GO:0016705">
    <property type="term" value="F:oxidoreductase activity, acting on paired donors, with incorporation or reduction of molecular oxygen"/>
    <property type="evidence" value="ECO:0007669"/>
    <property type="project" value="InterPro"/>
</dbReference>
<keyword evidence="6 8" id="KW-0408">Iron</keyword>
<keyword evidence="9" id="KW-1133">Transmembrane helix</keyword>